<keyword evidence="2" id="KW-0732">Signal</keyword>
<dbReference type="EMBL" id="HG529723">
    <property type="protein sequence ID" value="CDI57037.1"/>
    <property type="molecule type" value="Genomic_DNA"/>
</dbReference>
<protein>
    <submittedName>
        <fullName evidence="4">Multicopper laccase</fullName>
    </submittedName>
</protein>
<dbReference type="PANTHER" id="PTHR37957:SF1">
    <property type="entry name" value="PHYTASE-LIKE DOMAIN-CONTAINING PROTEIN"/>
    <property type="match status" value="1"/>
</dbReference>
<evidence type="ECO:0000259" key="3">
    <source>
        <dbReference type="Pfam" id="PF13449"/>
    </source>
</evidence>
<proteinExistence type="predicted"/>
<sequence length="517" mass="55271">MMWYNLALVFPVFSALAVTVSGAAIRARGSGIDPSDFRSKGLVAIGQYSASNRDKNGETIGGIGSAGGLVPGKFSRNGNTYSGQLYLQPDRGYNVETTINYVSRHHQFDFQFIEYTGSDNLAFTEASKLFNITYRDTVFYRESARSNAKNTTGLDPTITRTGGLSGSRTKNGPLAAANTPESPASLSFDTEGFSANPDGTFWVSDEYTPGIYKIAADGTIIAYITPPEAVLPLIGGKYNFTSKSAPDSGRSPNAGFEGMAVSWDGNQLFAVLQAGLVQDGGDGAPYLRIFEWDISSLSDVTSYQGGANPGDNAKLIAEYAYKVPTSKKGKARNVSDLIYLGHKTVGILVRDGNGFGSDESGVNYKHIDILDLSTATNLAGTKYDRATGAIAPGGNLRSGIDLAAYSSLVDYTSGLTKFGMHSSDDPVDPTLLAAKIESLILLPSLPKSSDDTDFDKDEYFIISVSDNDFQTKDGFMRAIGAYSAQYPQNVPTQLFVFKVQLPGVNRGDLLTRLGLSS</sequence>
<evidence type="ECO:0000256" key="1">
    <source>
        <dbReference type="SAM" id="MobiDB-lite"/>
    </source>
</evidence>
<dbReference type="Pfam" id="PF13449">
    <property type="entry name" value="Phytase-like"/>
    <property type="match status" value="1"/>
</dbReference>
<dbReference type="AlphaFoldDB" id="A0A077RCF2"/>
<feature type="signal peptide" evidence="2">
    <location>
        <begin position="1"/>
        <end position="22"/>
    </location>
</feature>
<organism evidence="4">
    <name type="scientific">Melanopsichium pennsylvanicum 4</name>
    <dbReference type="NCBI Taxonomy" id="1398559"/>
    <lineage>
        <taxon>Eukaryota</taxon>
        <taxon>Fungi</taxon>
        <taxon>Dikarya</taxon>
        <taxon>Basidiomycota</taxon>
        <taxon>Ustilaginomycotina</taxon>
        <taxon>Ustilaginomycetes</taxon>
        <taxon>Ustilaginales</taxon>
        <taxon>Ustilaginaceae</taxon>
        <taxon>Melanopsichium</taxon>
    </lineage>
</organism>
<dbReference type="InterPro" id="IPR027372">
    <property type="entry name" value="Phytase-like_dom"/>
</dbReference>
<feature type="compositionally biased region" description="Polar residues" evidence="1">
    <location>
        <begin position="145"/>
        <end position="170"/>
    </location>
</feature>
<reference evidence="4" key="1">
    <citation type="journal article" date="2014" name="Genome Biol. Evol.">
        <title>Gene Loss Rather Than Gene Gain Is Associated with a Host Jump from Monocots to Dicots in the Smut Fungus Melanopsichium pennsylvanicum.</title>
        <authorList>
            <person name="Sharma R."/>
            <person name="Mishra B."/>
            <person name="Runge F."/>
            <person name="Thines M."/>
        </authorList>
    </citation>
    <scope>NUCLEOTIDE SEQUENCE</scope>
    <source>
        <strain evidence="4">4</strain>
    </source>
</reference>
<feature type="region of interest" description="Disordered" evidence="1">
    <location>
        <begin position="145"/>
        <end position="186"/>
    </location>
</feature>
<dbReference type="PANTHER" id="PTHR37957">
    <property type="entry name" value="BLR7070 PROTEIN"/>
    <property type="match status" value="1"/>
</dbReference>
<dbReference type="SUPFAM" id="SSF63825">
    <property type="entry name" value="YWTD domain"/>
    <property type="match status" value="1"/>
</dbReference>
<evidence type="ECO:0000313" key="4">
    <source>
        <dbReference type="EMBL" id="CDI57037.1"/>
    </source>
</evidence>
<name>A0A077RCF2_9BASI</name>
<evidence type="ECO:0000256" key="2">
    <source>
        <dbReference type="SAM" id="SignalP"/>
    </source>
</evidence>
<feature type="chain" id="PRO_5001723209" evidence="2">
    <location>
        <begin position="23"/>
        <end position="517"/>
    </location>
</feature>
<feature type="domain" description="Phytase-like" evidence="3">
    <location>
        <begin position="144"/>
        <end position="381"/>
    </location>
</feature>
<accession>A0A077RCF2</accession>